<dbReference type="PANTHER" id="PTHR35908">
    <property type="entry name" value="HYPOTHETICAL FUSION PROTEIN"/>
    <property type="match status" value="1"/>
</dbReference>
<name>A0AB39M9I1_9ACTN</name>
<dbReference type="CDD" id="cd06587">
    <property type="entry name" value="VOC"/>
    <property type="match status" value="1"/>
</dbReference>
<proteinExistence type="predicted"/>
<evidence type="ECO:0000259" key="1">
    <source>
        <dbReference type="Pfam" id="PF18029"/>
    </source>
</evidence>
<dbReference type="InterPro" id="IPR041581">
    <property type="entry name" value="Glyoxalase_6"/>
</dbReference>
<sequence>MTAPAPAPAPARVSFAALNIDCTDADALAGFWGKALGRPVSPGKVAGDTAVDTAGPESGPRMIFHTVPEVDTATNGFRPVLVTEYYADELDRLTGLGAKPVDEVSLPELRWTTLTDPAGNEFDLVTLLQV</sequence>
<dbReference type="AlphaFoldDB" id="A0AB39M9I1"/>
<protein>
    <submittedName>
        <fullName evidence="2">VOC family protein</fullName>
    </submittedName>
</protein>
<dbReference type="InterPro" id="IPR029068">
    <property type="entry name" value="Glyas_Bleomycin-R_OHBP_Dase"/>
</dbReference>
<dbReference type="SUPFAM" id="SSF54593">
    <property type="entry name" value="Glyoxalase/Bleomycin resistance protein/Dihydroxybiphenyl dioxygenase"/>
    <property type="match status" value="1"/>
</dbReference>
<dbReference type="RefSeq" id="WP_369187982.1">
    <property type="nucleotide sequence ID" value="NZ_CP163431.1"/>
</dbReference>
<accession>A0AB39M9I1</accession>
<evidence type="ECO:0000313" key="2">
    <source>
        <dbReference type="EMBL" id="XDQ01639.1"/>
    </source>
</evidence>
<dbReference type="Pfam" id="PF18029">
    <property type="entry name" value="Glyoxalase_6"/>
    <property type="match status" value="1"/>
</dbReference>
<reference evidence="2" key="1">
    <citation type="submission" date="2024-07" db="EMBL/GenBank/DDBJ databases">
        <authorList>
            <person name="Yu S.T."/>
        </authorList>
    </citation>
    <scope>NUCLEOTIDE SEQUENCE</scope>
    <source>
        <strain evidence="2">R08</strain>
    </source>
</reference>
<dbReference type="Gene3D" id="3.10.180.10">
    <property type="entry name" value="2,3-Dihydroxybiphenyl 1,2-Dioxygenase, domain 1"/>
    <property type="match status" value="1"/>
</dbReference>
<dbReference type="EMBL" id="CP163431">
    <property type="protein sequence ID" value="XDQ01639.1"/>
    <property type="molecule type" value="Genomic_DNA"/>
</dbReference>
<feature type="domain" description="Glyoxalase-like" evidence="1">
    <location>
        <begin position="18"/>
        <end position="125"/>
    </location>
</feature>
<gene>
    <name evidence="2" type="ORF">AB5J58_16175</name>
</gene>
<organism evidence="2">
    <name type="scientific">Streptomyces sp. R08</name>
    <dbReference type="NCBI Taxonomy" id="3238624"/>
    <lineage>
        <taxon>Bacteria</taxon>
        <taxon>Bacillati</taxon>
        <taxon>Actinomycetota</taxon>
        <taxon>Actinomycetes</taxon>
        <taxon>Kitasatosporales</taxon>
        <taxon>Streptomycetaceae</taxon>
        <taxon>Streptomyces</taxon>
    </lineage>
</organism>
<dbReference type="PANTHER" id="PTHR35908:SF1">
    <property type="entry name" value="CONSERVED PROTEIN"/>
    <property type="match status" value="1"/>
</dbReference>